<dbReference type="AlphaFoldDB" id="A0A261SZH8"/>
<comment type="caution">
    <text evidence="2">The sequence shown here is derived from an EMBL/GenBank/DDBJ whole genome shotgun (WGS) entry which is preliminary data.</text>
</comment>
<proteinExistence type="predicted"/>
<evidence type="ECO:0000313" key="2">
    <source>
        <dbReference type="EMBL" id="OZI42766.1"/>
    </source>
</evidence>
<protein>
    <recommendedName>
        <fullName evidence="4">PH domain-containing protein</fullName>
    </recommendedName>
</protein>
<keyword evidence="1" id="KW-1133">Transmembrane helix</keyword>
<dbReference type="Proteomes" id="UP000216913">
    <property type="component" value="Unassembled WGS sequence"/>
</dbReference>
<organism evidence="2 3">
    <name type="scientific">Bordetella genomosp. 5</name>
    <dbReference type="NCBI Taxonomy" id="1395608"/>
    <lineage>
        <taxon>Bacteria</taxon>
        <taxon>Pseudomonadati</taxon>
        <taxon>Pseudomonadota</taxon>
        <taxon>Betaproteobacteria</taxon>
        <taxon>Burkholderiales</taxon>
        <taxon>Alcaligenaceae</taxon>
        <taxon>Bordetella</taxon>
    </lineage>
</organism>
<feature type="transmembrane region" description="Helical" evidence="1">
    <location>
        <begin position="36"/>
        <end position="56"/>
    </location>
</feature>
<keyword evidence="1" id="KW-0812">Transmembrane</keyword>
<dbReference type="OrthoDB" id="8703931at2"/>
<name>A0A261SZH8_9BORD</name>
<sequence length="159" mass="17856">MTSPFAAPTAEEHQALLSEIGPLPLSGQAWPDWVRILAWVILAVIGVQIVTTAIRLPPEQMNSVLAGTVILCFLGLAVVCWNMQVSVTTIDDKGLRQTWITRREVAWQDIHFAKFVPLLFSKRLVVFTRRGRPIVLQGGTRELQVAFARISLLYRRKPV</sequence>
<keyword evidence="1" id="KW-0472">Membrane</keyword>
<evidence type="ECO:0000256" key="1">
    <source>
        <dbReference type="SAM" id="Phobius"/>
    </source>
</evidence>
<accession>A0A261SZH8</accession>
<reference evidence="2 3" key="1">
    <citation type="submission" date="2017-05" db="EMBL/GenBank/DDBJ databases">
        <title>Complete and WGS of Bordetella genogroups.</title>
        <authorList>
            <person name="Spilker T."/>
            <person name="LiPuma J."/>
        </authorList>
    </citation>
    <scope>NUCLEOTIDE SEQUENCE [LARGE SCALE GENOMIC DNA]</scope>
    <source>
        <strain evidence="2 3">AU10456</strain>
    </source>
</reference>
<keyword evidence="3" id="KW-1185">Reference proteome</keyword>
<dbReference type="RefSeq" id="WP_094804648.1">
    <property type="nucleotide sequence ID" value="NZ_NEVN01000013.1"/>
</dbReference>
<evidence type="ECO:0008006" key="4">
    <source>
        <dbReference type="Google" id="ProtNLM"/>
    </source>
</evidence>
<dbReference type="EMBL" id="NEVP01000017">
    <property type="protein sequence ID" value="OZI42766.1"/>
    <property type="molecule type" value="Genomic_DNA"/>
</dbReference>
<feature type="transmembrane region" description="Helical" evidence="1">
    <location>
        <begin position="63"/>
        <end position="84"/>
    </location>
</feature>
<gene>
    <name evidence="2" type="ORF">CAL25_24010</name>
</gene>
<evidence type="ECO:0000313" key="3">
    <source>
        <dbReference type="Proteomes" id="UP000216913"/>
    </source>
</evidence>